<dbReference type="AlphaFoldDB" id="A0A7G3G6M7"/>
<protein>
    <recommendedName>
        <fullName evidence="4">DUF2282 domain-containing protein</fullName>
    </recommendedName>
</protein>
<reference evidence="2 3" key="1">
    <citation type="submission" date="2018-01" db="EMBL/GenBank/DDBJ databases">
        <title>Genome sequence of Iodobacter sp. strain PCH194 isolated from Indian Trans-Himalaya.</title>
        <authorList>
            <person name="Kumar V."/>
            <person name="Thakur V."/>
            <person name="Kumar S."/>
            <person name="Singh D."/>
        </authorList>
    </citation>
    <scope>NUCLEOTIDE SEQUENCE [LARGE SCALE GENOMIC DNA]</scope>
    <source>
        <strain evidence="2 3">PCH194</strain>
    </source>
</reference>
<feature type="chain" id="PRO_5028955604" description="DUF2282 domain-containing protein" evidence="1">
    <location>
        <begin position="26"/>
        <end position="89"/>
    </location>
</feature>
<gene>
    <name evidence="2" type="ORF">C1H71_04130</name>
</gene>
<proteinExistence type="predicted"/>
<dbReference type="RefSeq" id="WP_130105435.1">
    <property type="nucleotide sequence ID" value="NZ_CP025781.1"/>
</dbReference>
<dbReference type="Pfam" id="PF10048">
    <property type="entry name" value="DUF2282"/>
    <property type="match status" value="1"/>
</dbReference>
<dbReference type="Proteomes" id="UP000515917">
    <property type="component" value="Chromosome"/>
</dbReference>
<dbReference type="PROSITE" id="PS51257">
    <property type="entry name" value="PROKAR_LIPOPROTEIN"/>
    <property type="match status" value="1"/>
</dbReference>
<keyword evidence="1" id="KW-0732">Signal</keyword>
<feature type="signal peptide" evidence="1">
    <location>
        <begin position="1"/>
        <end position="25"/>
    </location>
</feature>
<evidence type="ECO:0000313" key="2">
    <source>
        <dbReference type="EMBL" id="QBC42819.1"/>
    </source>
</evidence>
<organism evidence="2 3">
    <name type="scientific">Iodobacter fluviatilis</name>
    <dbReference type="NCBI Taxonomy" id="537"/>
    <lineage>
        <taxon>Bacteria</taxon>
        <taxon>Pseudomonadati</taxon>
        <taxon>Pseudomonadota</taxon>
        <taxon>Betaproteobacteria</taxon>
        <taxon>Neisseriales</taxon>
        <taxon>Chitinibacteraceae</taxon>
        <taxon>Iodobacter</taxon>
    </lineage>
</organism>
<dbReference type="KEGG" id="ifl:C1H71_04130"/>
<keyword evidence="3" id="KW-1185">Reference proteome</keyword>
<accession>A0A7G3G6M7</accession>
<evidence type="ECO:0008006" key="4">
    <source>
        <dbReference type="Google" id="ProtNLM"/>
    </source>
</evidence>
<dbReference type="EMBL" id="CP025781">
    <property type="protein sequence ID" value="QBC42819.1"/>
    <property type="molecule type" value="Genomic_DNA"/>
</dbReference>
<name>A0A7G3G6M7_9NEIS</name>
<evidence type="ECO:0000313" key="3">
    <source>
        <dbReference type="Proteomes" id="UP000515917"/>
    </source>
</evidence>
<sequence length="89" mass="9147">MKKSLMLSSALAAVIGCAAINTASAAPSADEMKKMEKCYGIAKAGQNDCAGNSHACAGMSTKDMDKGEWKAVKKGTCEKMNGSLMAPKA</sequence>
<evidence type="ECO:0000256" key="1">
    <source>
        <dbReference type="SAM" id="SignalP"/>
    </source>
</evidence>
<dbReference type="InterPro" id="IPR018740">
    <property type="entry name" value="DUF2282_membr"/>
</dbReference>